<keyword evidence="3" id="KW-1185">Reference proteome</keyword>
<dbReference type="GeneID" id="66077234"/>
<evidence type="ECO:0000313" key="2">
    <source>
        <dbReference type="EMBL" id="KAG7091757.1"/>
    </source>
</evidence>
<accession>A0A9P7URG9</accession>
<comment type="caution">
    <text evidence="2">The sequence shown here is derived from an EMBL/GenBank/DDBJ whole genome shotgun (WGS) entry which is preliminary data.</text>
</comment>
<proteinExistence type="predicted"/>
<feature type="compositionally biased region" description="Basic and acidic residues" evidence="1">
    <location>
        <begin position="62"/>
        <end position="83"/>
    </location>
</feature>
<feature type="region of interest" description="Disordered" evidence="1">
    <location>
        <begin position="41"/>
        <end position="83"/>
    </location>
</feature>
<sequence length="83" mass="9537">MVEENVILRKRNTLRLGSLMRCNGYLFRPTGTLTRVKATWMPSNSSTRDREFTVGSGTKALNPEDEKAHEIRDGKKKELEKLE</sequence>
<gene>
    <name evidence="2" type="ORF">E1B28_008158</name>
</gene>
<dbReference type="EMBL" id="CM032185">
    <property type="protein sequence ID" value="KAG7091757.1"/>
    <property type="molecule type" value="Genomic_DNA"/>
</dbReference>
<dbReference type="KEGG" id="more:E1B28_008158"/>
<name>A0A9P7URG9_9AGAR</name>
<dbReference type="RefSeq" id="XP_043008227.1">
    <property type="nucleotide sequence ID" value="XM_043152944.1"/>
</dbReference>
<evidence type="ECO:0000313" key="3">
    <source>
        <dbReference type="Proteomes" id="UP001049176"/>
    </source>
</evidence>
<evidence type="ECO:0000256" key="1">
    <source>
        <dbReference type="SAM" id="MobiDB-lite"/>
    </source>
</evidence>
<protein>
    <submittedName>
        <fullName evidence="2">Uncharacterized protein</fullName>
    </submittedName>
</protein>
<organism evidence="2 3">
    <name type="scientific">Marasmius oreades</name>
    <name type="common">fairy-ring Marasmius</name>
    <dbReference type="NCBI Taxonomy" id="181124"/>
    <lineage>
        <taxon>Eukaryota</taxon>
        <taxon>Fungi</taxon>
        <taxon>Dikarya</taxon>
        <taxon>Basidiomycota</taxon>
        <taxon>Agaricomycotina</taxon>
        <taxon>Agaricomycetes</taxon>
        <taxon>Agaricomycetidae</taxon>
        <taxon>Agaricales</taxon>
        <taxon>Marasmiineae</taxon>
        <taxon>Marasmiaceae</taxon>
        <taxon>Marasmius</taxon>
    </lineage>
</organism>
<dbReference type="AlphaFoldDB" id="A0A9P7URG9"/>
<reference evidence="2" key="1">
    <citation type="journal article" date="2021" name="Genome Biol. Evol.">
        <title>The assembled and annotated genome of the fairy-ring fungus Marasmius oreades.</title>
        <authorList>
            <person name="Hiltunen M."/>
            <person name="Ament-Velasquez S.L."/>
            <person name="Johannesson H."/>
        </authorList>
    </citation>
    <scope>NUCLEOTIDE SEQUENCE</scope>
    <source>
        <strain evidence="2">03SP1</strain>
    </source>
</reference>
<dbReference type="Proteomes" id="UP001049176">
    <property type="component" value="Chromosome 5"/>
</dbReference>